<gene>
    <name evidence="9" type="ordered locus">Dde_1596</name>
</gene>
<protein>
    <submittedName>
        <fullName evidence="9">Glycosyl transferase family 2</fullName>
    </submittedName>
</protein>
<dbReference type="GO" id="GO:0009103">
    <property type="term" value="P:lipopolysaccharide biosynthetic process"/>
    <property type="evidence" value="ECO:0007669"/>
    <property type="project" value="UniProtKB-KW"/>
</dbReference>
<dbReference type="RefSeq" id="WP_011367552.1">
    <property type="nucleotide sequence ID" value="NC_007519.1"/>
</dbReference>
<evidence type="ECO:0000256" key="1">
    <source>
        <dbReference type="ARBA" id="ARBA00022475"/>
    </source>
</evidence>
<accession>Q311K3</accession>
<feature type="domain" description="Glycosyltransferase 2-like" evidence="8">
    <location>
        <begin position="8"/>
        <end position="140"/>
    </location>
</feature>
<dbReference type="CDD" id="cd04187">
    <property type="entry name" value="DPM1_like_bac"/>
    <property type="match status" value="1"/>
</dbReference>
<evidence type="ECO:0000259" key="8">
    <source>
        <dbReference type="Pfam" id="PF00535"/>
    </source>
</evidence>
<dbReference type="InterPro" id="IPR029044">
    <property type="entry name" value="Nucleotide-diphossugar_trans"/>
</dbReference>
<evidence type="ECO:0000256" key="7">
    <source>
        <dbReference type="ARBA" id="ARBA00023136"/>
    </source>
</evidence>
<dbReference type="AlphaFoldDB" id="Q311K3"/>
<evidence type="ECO:0000313" key="10">
    <source>
        <dbReference type="Proteomes" id="UP000002710"/>
    </source>
</evidence>
<keyword evidence="2" id="KW-0328">Glycosyltransferase</keyword>
<dbReference type="GO" id="GO:0099621">
    <property type="term" value="F:undecaprenyl-phosphate 4-deoxy-4-formamido-L-arabinose transferase activity"/>
    <property type="evidence" value="ECO:0007669"/>
    <property type="project" value="TreeGrafter"/>
</dbReference>
<keyword evidence="7" id="KW-0472">Membrane</keyword>
<evidence type="ECO:0000256" key="5">
    <source>
        <dbReference type="ARBA" id="ARBA00022985"/>
    </source>
</evidence>
<evidence type="ECO:0000313" key="9">
    <source>
        <dbReference type="EMBL" id="ABB38393.1"/>
    </source>
</evidence>
<dbReference type="Gene3D" id="3.90.550.10">
    <property type="entry name" value="Spore Coat Polysaccharide Biosynthesis Protein SpsA, Chain A"/>
    <property type="match status" value="1"/>
</dbReference>
<dbReference type="PANTHER" id="PTHR48090:SF3">
    <property type="entry name" value="UNDECAPRENYL-PHOSPHATE 4-DEOXY-4-FORMAMIDO-L-ARABINOSE TRANSFERASE"/>
    <property type="match status" value="1"/>
</dbReference>
<dbReference type="eggNOG" id="COG0463">
    <property type="taxonomic scope" value="Bacteria"/>
</dbReference>
<organism evidence="9 10">
    <name type="scientific">Oleidesulfovibrio alaskensis (strain ATCC BAA-1058 / DSM 17464 / G20)</name>
    <name type="common">Desulfovibrio alaskensis</name>
    <dbReference type="NCBI Taxonomy" id="207559"/>
    <lineage>
        <taxon>Bacteria</taxon>
        <taxon>Pseudomonadati</taxon>
        <taxon>Thermodesulfobacteriota</taxon>
        <taxon>Desulfovibrionia</taxon>
        <taxon>Desulfovibrionales</taxon>
        <taxon>Desulfovibrionaceae</taxon>
        <taxon>Oleidesulfovibrio</taxon>
    </lineage>
</organism>
<proteinExistence type="predicted"/>
<keyword evidence="6" id="KW-1133">Transmembrane helix</keyword>
<dbReference type="HOGENOM" id="CLU_033536_11_0_7"/>
<dbReference type="InterPro" id="IPR001173">
    <property type="entry name" value="Glyco_trans_2-like"/>
</dbReference>
<dbReference type="PANTHER" id="PTHR48090">
    <property type="entry name" value="UNDECAPRENYL-PHOSPHATE 4-DEOXY-4-FORMAMIDO-L-ARABINOSE TRANSFERASE-RELATED"/>
    <property type="match status" value="1"/>
</dbReference>
<dbReference type="STRING" id="207559.Dde_1596"/>
<name>Q311K3_OLEA2</name>
<keyword evidence="1" id="KW-1003">Cell membrane</keyword>
<keyword evidence="10" id="KW-1185">Reference proteome</keyword>
<dbReference type="Pfam" id="PF00535">
    <property type="entry name" value="Glycos_transf_2"/>
    <property type="match status" value="1"/>
</dbReference>
<dbReference type="CAZy" id="GT2">
    <property type="family name" value="Glycosyltransferase Family 2"/>
</dbReference>
<sequence length="240" mass="27152">MSDITFFSVVVPVFNEEENLPVLYDEISRAAAVTGKEWEVVFVDDGSKDRSLDVIKELAAKSSHVRFVALRNNCGQSAAFSAGFEAARGDVIVTMDADLQNDPADIPSMLAEYARGFDMVIGWRANRKDTVAKKIASKIGNRIRNWLSEETVRDTGCSLKVMRSSMAKRIPMFTGMHRFLPTLMKCQGATVSEVRVNHRPRLHGTSKYGIWDRAKTTFFDLLAIRWMKKRYICYAIKEKN</sequence>
<dbReference type="GO" id="GO:0005886">
    <property type="term" value="C:plasma membrane"/>
    <property type="evidence" value="ECO:0007669"/>
    <property type="project" value="TreeGrafter"/>
</dbReference>
<dbReference type="InterPro" id="IPR050256">
    <property type="entry name" value="Glycosyltransferase_2"/>
</dbReference>
<evidence type="ECO:0000256" key="6">
    <source>
        <dbReference type="ARBA" id="ARBA00022989"/>
    </source>
</evidence>
<keyword evidence="4" id="KW-0812">Transmembrane</keyword>
<keyword evidence="5" id="KW-0448">Lipopolysaccharide biosynthesis</keyword>
<dbReference type="SUPFAM" id="SSF53448">
    <property type="entry name" value="Nucleotide-diphospho-sugar transferases"/>
    <property type="match status" value="1"/>
</dbReference>
<evidence type="ECO:0000256" key="4">
    <source>
        <dbReference type="ARBA" id="ARBA00022692"/>
    </source>
</evidence>
<reference evidence="9 10" key="1">
    <citation type="journal article" date="2011" name="J. Bacteriol.">
        <title>Complete genome sequence and updated annotation of Desulfovibrio alaskensis G20.</title>
        <authorList>
            <person name="Hauser L.J."/>
            <person name="Land M.L."/>
            <person name="Brown S.D."/>
            <person name="Larimer F."/>
            <person name="Keller K.L."/>
            <person name="Rapp-Giles B.J."/>
            <person name="Price M.N."/>
            <person name="Lin M."/>
            <person name="Bruce D.C."/>
            <person name="Detter J.C."/>
            <person name="Tapia R."/>
            <person name="Han C.S."/>
            <person name="Goodwin L.A."/>
            <person name="Cheng J.F."/>
            <person name="Pitluck S."/>
            <person name="Copeland A."/>
            <person name="Lucas S."/>
            <person name="Nolan M."/>
            <person name="Lapidus A.L."/>
            <person name="Palumbo A.V."/>
            <person name="Wall J.D."/>
        </authorList>
    </citation>
    <scope>NUCLEOTIDE SEQUENCE [LARGE SCALE GENOMIC DNA]</scope>
    <source>
        <strain evidence="10">ATCC BAA 1058 / DSM 17464 / G20</strain>
    </source>
</reference>
<dbReference type="Proteomes" id="UP000002710">
    <property type="component" value="Chromosome"/>
</dbReference>
<dbReference type="EMBL" id="CP000112">
    <property type="protein sequence ID" value="ABB38393.1"/>
    <property type="molecule type" value="Genomic_DNA"/>
</dbReference>
<evidence type="ECO:0000256" key="2">
    <source>
        <dbReference type="ARBA" id="ARBA00022676"/>
    </source>
</evidence>
<dbReference type="KEGG" id="dde:Dde_1596"/>
<evidence type="ECO:0000256" key="3">
    <source>
        <dbReference type="ARBA" id="ARBA00022679"/>
    </source>
</evidence>
<keyword evidence="3 9" id="KW-0808">Transferase</keyword>